<dbReference type="GO" id="GO:0005829">
    <property type="term" value="C:cytosol"/>
    <property type="evidence" value="ECO:0007669"/>
    <property type="project" value="TreeGrafter"/>
</dbReference>
<feature type="domain" description="OmpR/PhoB-type" evidence="11">
    <location>
        <begin position="135"/>
        <end position="231"/>
    </location>
</feature>
<evidence type="ECO:0000256" key="7">
    <source>
        <dbReference type="ARBA" id="ARBA00024735"/>
    </source>
</evidence>
<evidence type="ECO:0000256" key="4">
    <source>
        <dbReference type="ARBA" id="ARBA00023015"/>
    </source>
</evidence>
<reference evidence="12 13" key="1">
    <citation type="submission" date="2016-09" db="EMBL/GenBank/DDBJ databases">
        <title>Genome-resolved meta-omics ties microbial dynamics to process performance in biotechnology for thiocyanate degradation.</title>
        <authorList>
            <person name="Kantor R.S."/>
            <person name="Huddy R.J."/>
            <person name="Iyer R."/>
            <person name="Thomas B.C."/>
            <person name="Brown C.T."/>
            <person name="Anantharaman K."/>
            <person name="Tringe S."/>
            <person name="Hettich R.L."/>
            <person name="Harrison S.T."/>
            <person name="Banfield J.F."/>
        </authorList>
    </citation>
    <scope>NUCLEOTIDE SEQUENCE [LARGE SCALE GENOMIC DNA]</scope>
    <source>
        <strain evidence="12">59-99</strain>
    </source>
</reference>
<dbReference type="GO" id="GO:0032993">
    <property type="term" value="C:protein-DNA complex"/>
    <property type="evidence" value="ECO:0007669"/>
    <property type="project" value="TreeGrafter"/>
</dbReference>
<dbReference type="InterPro" id="IPR001867">
    <property type="entry name" value="OmpR/PhoB-type_DNA-bd"/>
</dbReference>
<evidence type="ECO:0000256" key="8">
    <source>
        <dbReference type="PROSITE-ProRule" id="PRU00169"/>
    </source>
</evidence>
<organism evidence="12 13">
    <name type="scientific">Candidatus Kapaibacterium thiocyanatum</name>
    <dbReference type="NCBI Taxonomy" id="1895771"/>
    <lineage>
        <taxon>Bacteria</taxon>
        <taxon>Pseudomonadati</taxon>
        <taxon>Candidatus Kapaibacteriota</taxon>
        <taxon>Candidatus Kapaibacteriia</taxon>
        <taxon>Candidatus Kapaibacteriales</taxon>
        <taxon>Candidatus Kapaibacteriaceae</taxon>
        <taxon>Candidatus Kapaibacterium</taxon>
    </lineage>
</organism>
<evidence type="ECO:0000313" key="12">
    <source>
        <dbReference type="EMBL" id="OJX60927.1"/>
    </source>
</evidence>
<dbReference type="PANTHER" id="PTHR48111:SF1">
    <property type="entry name" value="TWO-COMPONENT RESPONSE REGULATOR ORR33"/>
    <property type="match status" value="1"/>
</dbReference>
<dbReference type="InterPro" id="IPR016032">
    <property type="entry name" value="Sig_transdc_resp-reg_C-effctor"/>
</dbReference>
<dbReference type="EMBL" id="MKVH01000003">
    <property type="protein sequence ID" value="OJX60927.1"/>
    <property type="molecule type" value="Genomic_DNA"/>
</dbReference>
<dbReference type="FunFam" id="3.40.50.2300:FF:000001">
    <property type="entry name" value="DNA-binding response regulator PhoB"/>
    <property type="match status" value="1"/>
</dbReference>
<comment type="caution">
    <text evidence="12">The sequence shown here is derived from an EMBL/GenBank/DDBJ whole genome shotgun (WGS) entry which is preliminary data.</text>
</comment>
<evidence type="ECO:0000313" key="13">
    <source>
        <dbReference type="Proteomes" id="UP000184233"/>
    </source>
</evidence>
<dbReference type="SMART" id="SM00448">
    <property type="entry name" value="REC"/>
    <property type="match status" value="1"/>
</dbReference>
<dbReference type="InterPro" id="IPR011006">
    <property type="entry name" value="CheY-like_superfamily"/>
</dbReference>
<dbReference type="PROSITE" id="PS51755">
    <property type="entry name" value="OMPR_PHOB"/>
    <property type="match status" value="1"/>
</dbReference>
<dbReference type="PROSITE" id="PS50110">
    <property type="entry name" value="RESPONSE_REGULATORY"/>
    <property type="match status" value="1"/>
</dbReference>
<dbReference type="GO" id="GO:0006355">
    <property type="term" value="P:regulation of DNA-templated transcription"/>
    <property type="evidence" value="ECO:0007669"/>
    <property type="project" value="InterPro"/>
</dbReference>
<keyword evidence="4" id="KW-0805">Transcription regulation</keyword>
<evidence type="ECO:0000256" key="2">
    <source>
        <dbReference type="ARBA" id="ARBA00022553"/>
    </source>
</evidence>
<dbReference type="InterPro" id="IPR001789">
    <property type="entry name" value="Sig_transdc_resp-reg_receiver"/>
</dbReference>
<dbReference type="SUPFAM" id="SSF46894">
    <property type="entry name" value="C-terminal effector domain of the bipartite response regulators"/>
    <property type="match status" value="1"/>
</dbReference>
<dbReference type="Pfam" id="PF00486">
    <property type="entry name" value="Trans_reg_C"/>
    <property type="match status" value="1"/>
</dbReference>
<evidence type="ECO:0000256" key="6">
    <source>
        <dbReference type="ARBA" id="ARBA00023163"/>
    </source>
</evidence>
<feature type="DNA-binding region" description="OmpR/PhoB-type" evidence="9">
    <location>
        <begin position="135"/>
        <end position="231"/>
    </location>
</feature>
<dbReference type="PANTHER" id="PTHR48111">
    <property type="entry name" value="REGULATOR OF RPOS"/>
    <property type="match status" value="1"/>
</dbReference>
<dbReference type="FunFam" id="1.10.10.10:FF:000018">
    <property type="entry name" value="DNA-binding response regulator ResD"/>
    <property type="match status" value="1"/>
</dbReference>
<keyword evidence="3" id="KW-0902">Two-component regulatory system</keyword>
<protein>
    <recommendedName>
        <fullName evidence="1">Phosphate regulon transcriptional regulatory protein PhoB</fullName>
    </recommendedName>
</protein>
<dbReference type="CDD" id="cd00383">
    <property type="entry name" value="trans_reg_C"/>
    <property type="match status" value="1"/>
</dbReference>
<keyword evidence="5 9" id="KW-0238">DNA-binding</keyword>
<evidence type="ECO:0000256" key="3">
    <source>
        <dbReference type="ARBA" id="ARBA00023012"/>
    </source>
</evidence>
<dbReference type="SUPFAM" id="SSF52172">
    <property type="entry name" value="CheY-like"/>
    <property type="match status" value="1"/>
</dbReference>
<accession>A0A1M3L5U7</accession>
<proteinExistence type="predicted"/>
<gene>
    <name evidence="12" type="ORF">BGO89_05015</name>
</gene>
<dbReference type="AlphaFoldDB" id="A0A1M3L5U7"/>
<dbReference type="SMART" id="SM00862">
    <property type="entry name" value="Trans_reg_C"/>
    <property type="match status" value="1"/>
</dbReference>
<dbReference type="Gene3D" id="6.10.250.690">
    <property type="match status" value="1"/>
</dbReference>
<keyword evidence="2 8" id="KW-0597">Phosphoprotein</keyword>
<keyword evidence="6" id="KW-0804">Transcription</keyword>
<dbReference type="InterPro" id="IPR039420">
    <property type="entry name" value="WalR-like"/>
</dbReference>
<comment type="function">
    <text evidence="7">This protein is a positive regulator for the phosphate regulon. Transcription of this operon is positively regulated by PhoB and PhoR when phosphate is limited.</text>
</comment>
<dbReference type="Proteomes" id="UP000184233">
    <property type="component" value="Unassembled WGS sequence"/>
</dbReference>
<dbReference type="STRING" id="1895771.BGO89_05015"/>
<dbReference type="GO" id="GO:0000976">
    <property type="term" value="F:transcription cis-regulatory region binding"/>
    <property type="evidence" value="ECO:0007669"/>
    <property type="project" value="TreeGrafter"/>
</dbReference>
<feature type="modified residue" description="4-aspartylphosphate" evidence="8">
    <location>
        <position position="53"/>
    </location>
</feature>
<dbReference type="Pfam" id="PF00072">
    <property type="entry name" value="Response_reg"/>
    <property type="match status" value="1"/>
</dbReference>
<dbReference type="Gene3D" id="1.10.10.10">
    <property type="entry name" value="Winged helix-like DNA-binding domain superfamily/Winged helix DNA-binding domain"/>
    <property type="match status" value="1"/>
</dbReference>
<evidence type="ECO:0000259" key="10">
    <source>
        <dbReference type="PROSITE" id="PS50110"/>
    </source>
</evidence>
<dbReference type="InterPro" id="IPR036388">
    <property type="entry name" value="WH-like_DNA-bd_sf"/>
</dbReference>
<evidence type="ECO:0000256" key="5">
    <source>
        <dbReference type="ARBA" id="ARBA00023125"/>
    </source>
</evidence>
<feature type="domain" description="Response regulatory" evidence="10">
    <location>
        <begin position="4"/>
        <end position="120"/>
    </location>
</feature>
<sequence>MEKKILIVDDEQDIVDLISYNLSKEGYRVFTATNGTQAVELAEKAQPDLIILDIMMPGMDGFEVCRTLRQHPTTQTTSIMFLTAKSGEIDQILGLELGADDYIQKPISPRVLLARVKTILRRGTEKVRTETIAAPEILRIGAIEVNRQNYTVRIDNKESFFPKKEFELLAFLASNRGKVFTREALLRRIWGESVFVIDRTVDVHVSKIREKLGKYGPFIETVKGVGYRFRDQI</sequence>
<dbReference type="GO" id="GO:0000156">
    <property type="term" value="F:phosphorelay response regulator activity"/>
    <property type="evidence" value="ECO:0007669"/>
    <property type="project" value="TreeGrafter"/>
</dbReference>
<evidence type="ECO:0000256" key="1">
    <source>
        <dbReference type="ARBA" id="ARBA00013332"/>
    </source>
</evidence>
<evidence type="ECO:0000256" key="9">
    <source>
        <dbReference type="PROSITE-ProRule" id="PRU01091"/>
    </source>
</evidence>
<name>A0A1M3L5U7_9BACT</name>
<dbReference type="Gene3D" id="3.40.50.2300">
    <property type="match status" value="1"/>
</dbReference>
<evidence type="ECO:0000259" key="11">
    <source>
        <dbReference type="PROSITE" id="PS51755"/>
    </source>
</evidence>